<dbReference type="PANTHER" id="PTHR34409">
    <property type="entry name" value="SET DOMAIN-CONTAINING PROTEIN"/>
    <property type="match status" value="1"/>
</dbReference>
<evidence type="ECO:0000313" key="4">
    <source>
        <dbReference type="EMBL" id="EFP87080.2"/>
    </source>
</evidence>
<feature type="region of interest" description="Disordered" evidence="2">
    <location>
        <begin position="1"/>
        <end position="71"/>
    </location>
</feature>
<feature type="domain" description="DUF6818" evidence="3">
    <location>
        <begin position="89"/>
        <end position="166"/>
    </location>
</feature>
<dbReference type="eggNOG" id="ENOG502SF3D">
    <property type="taxonomic scope" value="Eukaryota"/>
</dbReference>
<reference key="1">
    <citation type="submission" date="2007-01" db="EMBL/GenBank/DDBJ databases">
        <title>The Genome Sequence of Puccinia graminis f. sp. tritici Strain CRL 75-36-700-3.</title>
        <authorList>
            <consortium name="The Broad Institute Genome Sequencing Platform"/>
            <person name="Birren B."/>
            <person name="Lander E."/>
            <person name="Galagan J."/>
            <person name="Nusbaum C."/>
            <person name="Devon K."/>
            <person name="Cuomo C."/>
            <person name="Jaffe D."/>
            <person name="Butler J."/>
            <person name="Alvarez P."/>
            <person name="Gnerre S."/>
            <person name="Grabherr M."/>
            <person name="Mauceli E."/>
            <person name="Brockman W."/>
            <person name="Young S."/>
            <person name="LaButti K."/>
            <person name="Sykes S."/>
            <person name="DeCaprio D."/>
            <person name="Crawford M."/>
            <person name="Koehrsen M."/>
            <person name="Engels R."/>
            <person name="Montgomery P."/>
            <person name="Pearson M."/>
            <person name="Howarth C."/>
            <person name="Larson L."/>
            <person name="White J."/>
            <person name="Zeng Q."/>
            <person name="Kodira C."/>
            <person name="Yandava C."/>
            <person name="Alvarado L."/>
            <person name="O'Leary S."/>
            <person name="Szabo L."/>
            <person name="Dean R."/>
            <person name="Schein J."/>
        </authorList>
    </citation>
    <scope>NUCLEOTIDE SEQUENCE</scope>
    <source>
        <strain>CRL 75-36-700-3</strain>
    </source>
</reference>
<organism evidence="4 5">
    <name type="scientific">Puccinia graminis f. sp. tritici (strain CRL 75-36-700-3 / race SCCL)</name>
    <name type="common">Black stem rust fungus</name>
    <dbReference type="NCBI Taxonomy" id="418459"/>
    <lineage>
        <taxon>Eukaryota</taxon>
        <taxon>Fungi</taxon>
        <taxon>Dikarya</taxon>
        <taxon>Basidiomycota</taxon>
        <taxon>Pucciniomycotina</taxon>
        <taxon>Pucciniomycetes</taxon>
        <taxon>Pucciniales</taxon>
        <taxon>Pucciniaceae</taxon>
        <taxon>Puccinia</taxon>
    </lineage>
</organism>
<dbReference type="RefSeq" id="XP_003331499.2">
    <property type="nucleotide sequence ID" value="XM_003331451.2"/>
</dbReference>
<dbReference type="HOGENOM" id="CLU_739952_0_0_1"/>
<feature type="compositionally biased region" description="Acidic residues" evidence="2">
    <location>
        <begin position="185"/>
        <end position="198"/>
    </location>
</feature>
<dbReference type="InParanoid" id="E3KS05"/>
<evidence type="ECO:0000256" key="2">
    <source>
        <dbReference type="SAM" id="MobiDB-lite"/>
    </source>
</evidence>
<dbReference type="OrthoDB" id="99432at2759"/>
<evidence type="ECO:0000256" key="1">
    <source>
        <dbReference type="SAM" id="Coils"/>
    </source>
</evidence>
<sequence>MQLTQPSDLSQQSLPSQLINPTQPTQPTQQSDTNQFPTQSGTPASIQSNPSVRSAAATASKRPGRQKGSFGYTTPDCLALVNAVKMYLPLGSQEWGYVQVEFNKYAQESGRPTREADALKLKFRALANQTKPTGDADCPSYVCEAKATQVSIDRRAHVISCNDTENTNNGNDIEGGVDGLMQENELPESDLDGNEDTLPDPLDLTSPPSTNPAEQSRSDNSGPNSRCFSAWNQRLSTGGSGSGSHQNPLVNRPDTRVRSDGPYRGAAQSRRPGQPPAELENNMISFFDPQAREVRDHERSISQFYAVALQDSRAANVRLEAEIRELRDGDKGQANQLRIENDRLKEKLTAQQFEIQGLKNEIKFLQLRIDFAGNTQSRPSQPPNTSLDTGG</sequence>
<evidence type="ECO:0000259" key="3">
    <source>
        <dbReference type="Pfam" id="PF20681"/>
    </source>
</evidence>
<keyword evidence="5" id="KW-1185">Reference proteome</keyword>
<dbReference type="VEuPathDB" id="FungiDB:PGTG_13299"/>
<feature type="compositionally biased region" description="Polar residues" evidence="2">
    <location>
        <begin position="211"/>
        <end position="249"/>
    </location>
</feature>
<reference evidence="5" key="2">
    <citation type="journal article" date="2011" name="Proc. Natl. Acad. Sci. U.S.A.">
        <title>Obligate biotrophy features unraveled by the genomic analysis of rust fungi.</title>
        <authorList>
            <person name="Duplessis S."/>
            <person name="Cuomo C.A."/>
            <person name="Lin Y.-C."/>
            <person name="Aerts A."/>
            <person name="Tisserant E."/>
            <person name="Veneault-Fourrey C."/>
            <person name="Joly D.L."/>
            <person name="Hacquard S."/>
            <person name="Amselem J."/>
            <person name="Cantarel B.L."/>
            <person name="Chiu R."/>
            <person name="Coutinho P.M."/>
            <person name="Feau N."/>
            <person name="Field M."/>
            <person name="Frey P."/>
            <person name="Gelhaye E."/>
            <person name="Goldberg J."/>
            <person name="Grabherr M.G."/>
            <person name="Kodira C.D."/>
            <person name="Kohler A."/>
            <person name="Kuees U."/>
            <person name="Lindquist E.A."/>
            <person name="Lucas S.M."/>
            <person name="Mago R."/>
            <person name="Mauceli E."/>
            <person name="Morin E."/>
            <person name="Murat C."/>
            <person name="Pangilinan J.L."/>
            <person name="Park R."/>
            <person name="Pearson M."/>
            <person name="Quesneville H."/>
            <person name="Rouhier N."/>
            <person name="Sakthikumar S."/>
            <person name="Salamov A.A."/>
            <person name="Schmutz J."/>
            <person name="Selles B."/>
            <person name="Shapiro H."/>
            <person name="Tanguay P."/>
            <person name="Tuskan G.A."/>
            <person name="Henrissat B."/>
            <person name="Van de Peer Y."/>
            <person name="Rouze P."/>
            <person name="Ellis J.G."/>
            <person name="Dodds P.N."/>
            <person name="Schein J.E."/>
            <person name="Zhong S."/>
            <person name="Hamelin R.C."/>
            <person name="Grigoriev I.V."/>
            <person name="Szabo L.J."/>
            <person name="Martin F."/>
        </authorList>
    </citation>
    <scope>NUCLEOTIDE SEQUENCE [LARGE SCALE GENOMIC DNA]</scope>
    <source>
        <strain evidence="5">CRL 75-36-700-3 / race SCCL</strain>
    </source>
</reference>
<accession>E3KS05</accession>
<dbReference type="EMBL" id="DS178304">
    <property type="protein sequence ID" value="EFP87080.2"/>
    <property type="molecule type" value="Genomic_DNA"/>
</dbReference>
<feature type="region of interest" description="Disordered" evidence="2">
    <location>
        <begin position="184"/>
        <end position="279"/>
    </location>
</feature>
<gene>
    <name evidence="4" type="ORF">PGTG_13299</name>
</gene>
<dbReference type="Pfam" id="PF20681">
    <property type="entry name" value="DUF6818"/>
    <property type="match status" value="1"/>
</dbReference>
<feature type="coiled-coil region" evidence="1">
    <location>
        <begin position="309"/>
        <end position="375"/>
    </location>
</feature>
<protein>
    <recommendedName>
        <fullName evidence="3">DUF6818 domain-containing protein</fullName>
    </recommendedName>
</protein>
<feature type="compositionally biased region" description="Polar residues" evidence="2">
    <location>
        <begin position="31"/>
        <end position="52"/>
    </location>
</feature>
<dbReference type="PANTHER" id="PTHR34409:SF1">
    <property type="entry name" value="MYB-LIKE DOMAIN-CONTAINING PROTEIN"/>
    <property type="match status" value="1"/>
</dbReference>
<dbReference type="InterPro" id="IPR049203">
    <property type="entry name" value="DUF6818"/>
</dbReference>
<keyword evidence="1" id="KW-0175">Coiled coil</keyword>
<name>E3KS05_PUCGT</name>
<dbReference type="AlphaFoldDB" id="E3KS05"/>
<feature type="compositionally biased region" description="Low complexity" evidence="2">
    <location>
        <begin position="1"/>
        <end position="30"/>
    </location>
</feature>
<proteinExistence type="predicted"/>
<feature type="compositionally biased region" description="Low complexity" evidence="2">
    <location>
        <begin position="199"/>
        <end position="208"/>
    </location>
</feature>
<dbReference type="KEGG" id="pgr:PGTG_13299"/>
<dbReference type="Proteomes" id="UP000008783">
    <property type="component" value="Unassembled WGS sequence"/>
</dbReference>
<dbReference type="GeneID" id="10542322"/>
<evidence type="ECO:0000313" key="5">
    <source>
        <dbReference type="Proteomes" id="UP000008783"/>
    </source>
</evidence>